<gene>
    <name evidence="1" type="ORF">EUGRSUZ_E02139</name>
</gene>
<evidence type="ECO:0000313" key="1">
    <source>
        <dbReference type="EMBL" id="KCW73581.1"/>
    </source>
</evidence>
<reference evidence="1" key="1">
    <citation type="submission" date="2013-07" db="EMBL/GenBank/DDBJ databases">
        <title>The genome of Eucalyptus grandis.</title>
        <authorList>
            <person name="Schmutz J."/>
            <person name="Hayes R."/>
            <person name="Myburg A."/>
            <person name="Tuskan G."/>
            <person name="Grattapaglia D."/>
            <person name="Rokhsar D.S."/>
        </authorList>
    </citation>
    <scope>NUCLEOTIDE SEQUENCE</scope>
    <source>
        <tissue evidence="1">Leaf extractions</tissue>
    </source>
</reference>
<name>A0A059C5X7_EUCGR</name>
<organism evidence="1">
    <name type="scientific">Eucalyptus grandis</name>
    <name type="common">Flooded gum</name>
    <dbReference type="NCBI Taxonomy" id="71139"/>
    <lineage>
        <taxon>Eukaryota</taxon>
        <taxon>Viridiplantae</taxon>
        <taxon>Streptophyta</taxon>
        <taxon>Embryophyta</taxon>
        <taxon>Tracheophyta</taxon>
        <taxon>Spermatophyta</taxon>
        <taxon>Magnoliopsida</taxon>
        <taxon>eudicotyledons</taxon>
        <taxon>Gunneridae</taxon>
        <taxon>Pentapetalae</taxon>
        <taxon>rosids</taxon>
        <taxon>malvids</taxon>
        <taxon>Myrtales</taxon>
        <taxon>Myrtaceae</taxon>
        <taxon>Myrtoideae</taxon>
        <taxon>Eucalypteae</taxon>
        <taxon>Eucalyptus</taxon>
    </lineage>
</organism>
<dbReference type="EMBL" id="KK198757">
    <property type="protein sequence ID" value="KCW73581.1"/>
    <property type="molecule type" value="Genomic_DNA"/>
</dbReference>
<sequence length="79" mass="8766">MTISTCHGHHVADHVSEMYNSLLRKINNDYDYGLSFSGQVGSPLRPRTQLGMVGFPFVESEIGLSCFETALTDRGRFLG</sequence>
<accession>A0A059C5X7</accession>
<protein>
    <submittedName>
        <fullName evidence="1">Uncharacterized protein</fullName>
    </submittedName>
</protein>
<proteinExistence type="predicted"/>
<dbReference type="InParanoid" id="A0A059C5X7"/>
<dbReference type="Gramene" id="KCW73581">
    <property type="protein sequence ID" value="KCW73581"/>
    <property type="gene ID" value="EUGRSUZ_E02139"/>
</dbReference>
<dbReference type="AlphaFoldDB" id="A0A059C5X7"/>